<name>A0A4Y2I6Z4_ARAVE</name>
<dbReference type="Proteomes" id="UP000499080">
    <property type="component" value="Unassembled WGS sequence"/>
</dbReference>
<gene>
    <name evidence="1" type="ORF">AVEN_228981_1</name>
</gene>
<keyword evidence="2" id="KW-1185">Reference proteome</keyword>
<dbReference type="EMBL" id="BGPR01002423">
    <property type="protein sequence ID" value="GBM73202.1"/>
    <property type="molecule type" value="Genomic_DNA"/>
</dbReference>
<accession>A0A4Y2I6Z4</accession>
<dbReference type="AlphaFoldDB" id="A0A4Y2I6Z4"/>
<sequence length="112" mass="12576">MLFPKAKLNISNYGITCNAPSDEDRVSLIKEKKDFVDDSSSGMENGSDASAGPLISDAKAAVNILQNYFATETEDENVLYSFLVIDKNTDEMHRKSRCFQQKITAYFHTLEK</sequence>
<comment type="caution">
    <text evidence="1">The sequence shown here is derived from an EMBL/GenBank/DDBJ whole genome shotgun (WGS) entry which is preliminary data.</text>
</comment>
<reference evidence="1 2" key="1">
    <citation type="journal article" date="2019" name="Sci. Rep.">
        <title>Orb-weaving spider Araneus ventricosus genome elucidates the spidroin gene catalogue.</title>
        <authorList>
            <person name="Kono N."/>
            <person name="Nakamura H."/>
            <person name="Ohtoshi R."/>
            <person name="Moran D.A.P."/>
            <person name="Shinohara A."/>
            <person name="Yoshida Y."/>
            <person name="Fujiwara M."/>
            <person name="Mori M."/>
            <person name="Tomita M."/>
            <person name="Arakawa K."/>
        </authorList>
    </citation>
    <scope>NUCLEOTIDE SEQUENCE [LARGE SCALE GENOMIC DNA]</scope>
</reference>
<evidence type="ECO:0000313" key="1">
    <source>
        <dbReference type="EMBL" id="GBM73202.1"/>
    </source>
</evidence>
<proteinExistence type="predicted"/>
<protein>
    <submittedName>
        <fullName evidence="1">Uncharacterized protein</fullName>
    </submittedName>
</protein>
<evidence type="ECO:0000313" key="2">
    <source>
        <dbReference type="Proteomes" id="UP000499080"/>
    </source>
</evidence>
<organism evidence="1 2">
    <name type="scientific">Araneus ventricosus</name>
    <name type="common">Orbweaver spider</name>
    <name type="synonym">Epeira ventricosa</name>
    <dbReference type="NCBI Taxonomy" id="182803"/>
    <lineage>
        <taxon>Eukaryota</taxon>
        <taxon>Metazoa</taxon>
        <taxon>Ecdysozoa</taxon>
        <taxon>Arthropoda</taxon>
        <taxon>Chelicerata</taxon>
        <taxon>Arachnida</taxon>
        <taxon>Araneae</taxon>
        <taxon>Araneomorphae</taxon>
        <taxon>Entelegynae</taxon>
        <taxon>Araneoidea</taxon>
        <taxon>Araneidae</taxon>
        <taxon>Araneus</taxon>
    </lineage>
</organism>